<feature type="chain" id="PRO_5034023436" evidence="1">
    <location>
        <begin position="19"/>
        <end position="407"/>
    </location>
</feature>
<dbReference type="InterPro" id="IPR038885">
    <property type="entry name" value="PLB1"/>
</dbReference>
<sequence>MYSTLSFFLLTSASFASANNNHDHFHKHRHVHRGAESPLGGMLLATAGSYVTDLSMCPSLKARESPPDSVHDLRPDDFSVAMAIGDSFTAAAFAKGINPGNKDLNWVEWRGVSYAGGGDPGAITMPNLLKHYNSTLVGGAVGYNPRTEVCFGAGCPVGPVGWNKTVDVLNAAQTGAYASNLLHEAQDYLAPQVKAMGIAEGRFKFLSFQVGANDVCSLCAAVDAPMGPGTKSDFETNIRATLEHVRQNIPNTLVNLFGSWQLTDIYSLVSSSGQTYCKQSMPFVERVAVGCPCLTGQGEVGEFTRGQMDRLVQQYNTVLQNIAADYKTKNYKDFAVIWQPPNLPFKDYPIQALSNVDCVHMSTIMNERIAAGLWNRLTLDTAARAAPFTWEETPTFRCLEESDRIRT</sequence>
<dbReference type="InterPro" id="IPR036514">
    <property type="entry name" value="SGNH_hydro_sf"/>
</dbReference>
<keyword evidence="1" id="KW-0732">Signal</keyword>
<organism evidence="2 3">
    <name type="scientific">Rhizoctonia solani</name>
    <dbReference type="NCBI Taxonomy" id="456999"/>
    <lineage>
        <taxon>Eukaryota</taxon>
        <taxon>Fungi</taxon>
        <taxon>Dikarya</taxon>
        <taxon>Basidiomycota</taxon>
        <taxon>Agaricomycotina</taxon>
        <taxon>Agaricomycetes</taxon>
        <taxon>Cantharellales</taxon>
        <taxon>Ceratobasidiaceae</taxon>
        <taxon>Rhizoctonia</taxon>
    </lineage>
</organism>
<dbReference type="AlphaFoldDB" id="A0A8H3I1N5"/>
<proteinExistence type="predicted"/>
<dbReference type="Proteomes" id="UP000663827">
    <property type="component" value="Unassembled WGS sequence"/>
</dbReference>
<accession>A0A8H3I1N5</accession>
<dbReference type="Pfam" id="PF00657">
    <property type="entry name" value="Lipase_GDSL"/>
    <property type="match status" value="1"/>
</dbReference>
<dbReference type="InterPro" id="IPR001087">
    <property type="entry name" value="GDSL"/>
</dbReference>
<evidence type="ECO:0000313" key="3">
    <source>
        <dbReference type="Proteomes" id="UP000663827"/>
    </source>
</evidence>
<dbReference type="GO" id="GO:0006644">
    <property type="term" value="P:phospholipid metabolic process"/>
    <property type="evidence" value="ECO:0007669"/>
    <property type="project" value="TreeGrafter"/>
</dbReference>
<dbReference type="PANTHER" id="PTHR21325:SF31">
    <property type="entry name" value="GH22081P-RELATED"/>
    <property type="match status" value="1"/>
</dbReference>
<dbReference type="PANTHER" id="PTHR21325">
    <property type="entry name" value="PHOSPHOLIPASE B, PLB1"/>
    <property type="match status" value="1"/>
</dbReference>
<comment type="caution">
    <text evidence="2">The sequence shown here is derived from an EMBL/GenBank/DDBJ whole genome shotgun (WGS) entry which is preliminary data.</text>
</comment>
<name>A0A8H3I1N5_9AGAM</name>
<dbReference type="GO" id="GO:0004620">
    <property type="term" value="F:phospholipase activity"/>
    <property type="evidence" value="ECO:0007669"/>
    <property type="project" value="InterPro"/>
</dbReference>
<dbReference type="SUPFAM" id="SSF52266">
    <property type="entry name" value="SGNH hydrolase"/>
    <property type="match status" value="1"/>
</dbReference>
<dbReference type="EMBL" id="CAJNJQ010005323">
    <property type="protein sequence ID" value="CAE7217895.1"/>
    <property type="molecule type" value="Genomic_DNA"/>
</dbReference>
<evidence type="ECO:0000256" key="1">
    <source>
        <dbReference type="SAM" id="SignalP"/>
    </source>
</evidence>
<reference evidence="2" key="1">
    <citation type="submission" date="2021-01" db="EMBL/GenBank/DDBJ databases">
        <authorList>
            <person name="Kaushik A."/>
        </authorList>
    </citation>
    <scope>NUCLEOTIDE SEQUENCE</scope>
    <source>
        <strain evidence="2">AG5</strain>
    </source>
</reference>
<gene>
    <name evidence="2" type="ORF">RDB_LOCUS162787</name>
</gene>
<feature type="signal peptide" evidence="1">
    <location>
        <begin position="1"/>
        <end position="18"/>
    </location>
</feature>
<dbReference type="Gene3D" id="3.40.50.1110">
    <property type="entry name" value="SGNH hydrolase"/>
    <property type="match status" value="1"/>
</dbReference>
<protein>
    <submittedName>
        <fullName evidence="2">Uncharacterized protein</fullName>
    </submittedName>
</protein>
<evidence type="ECO:0000313" key="2">
    <source>
        <dbReference type="EMBL" id="CAE7217895.1"/>
    </source>
</evidence>